<reference evidence="3 4" key="1">
    <citation type="submission" date="2023-09" db="EMBL/GenBank/DDBJ databases">
        <authorList>
            <person name="Rey-Velasco X."/>
        </authorList>
    </citation>
    <scope>NUCLEOTIDE SEQUENCE [LARGE SCALE GENOMIC DNA]</scope>
    <source>
        <strain evidence="3 4">F117</strain>
    </source>
</reference>
<dbReference type="Gene3D" id="3.40.50.2000">
    <property type="entry name" value="Glycogen Phosphorylase B"/>
    <property type="match status" value="2"/>
</dbReference>
<dbReference type="InterPro" id="IPR028098">
    <property type="entry name" value="Glyco_trans_4-like_N"/>
</dbReference>
<evidence type="ECO:0000313" key="3">
    <source>
        <dbReference type="EMBL" id="MDT0677466.1"/>
    </source>
</evidence>
<name>A0ABU3D7Q3_9FLAO</name>
<keyword evidence="3" id="KW-0808">Transferase</keyword>
<evidence type="ECO:0000259" key="1">
    <source>
        <dbReference type="Pfam" id="PF00534"/>
    </source>
</evidence>
<dbReference type="EMBL" id="JAVRHK010000009">
    <property type="protein sequence ID" value="MDT0677466.1"/>
    <property type="molecule type" value="Genomic_DNA"/>
</dbReference>
<dbReference type="InterPro" id="IPR001296">
    <property type="entry name" value="Glyco_trans_1"/>
</dbReference>
<organism evidence="3 4">
    <name type="scientific">Autumnicola musiva</name>
    <dbReference type="NCBI Taxonomy" id="3075589"/>
    <lineage>
        <taxon>Bacteria</taxon>
        <taxon>Pseudomonadati</taxon>
        <taxon>Bacteroidota</taxon>
        <taxon>Flavobacteriia</taxon>
        <taxon>Flavobacteriales</taxon>
        <taxon>Flavobacteriaceae</taxon>
        <taxon>Autumnicola</taxon>
    </lineage>
</organism>
<dbReference type="EC" id="2.4.-.-" evidence="3"/>
<dbReference type="Pfam" id="PF00534">
    <property type="entry name" value="Glycos_transf_1"/>
    <property type="match status" value="1"/>
</dbReference>
<dbReference type="PANTHER" id="PTHR12526:SF630">
    <property type="entry name" value="GLYCOSYLTRANSFERASE"/>
    <property type="match status" value="1"/>
</dbReference>
<evidence type="ECO:0000313" key="4">
    <source>
        <dbReference type="Proteomes" id="UP001262582"/>
    </source>
</evidence>
<proteinExistence type="predicted"/>
<dbReference type="RefSeq" id="WP_311503810.1">
    <property type="nucleotide sequence ID" value="NZ_JAVRHK010000009.1"/>
</dbReference>
<dbReference type="GO" id="GO:0016757">
    <property type="term" value="F:glycosyltransferase activity"/>
    <property type="evidence" value="ECO:0007669"/>
    <property type="project" value="UniProtKB-KW"/>
</dbReference>
<sequence length="370" mass="41956">MKILQLVTSRQYRGAEVFAANLSAELIELGHQILFVGLYKNDQNVLSVKNAENLDIAEAKTSGFSISLLRKLIKLLKEKRPAVVQCNGSDTLKYMAAASLFVPKVPVLYRNISMISKWVNTVPKKVVYKRVFRRIDHVSSVGEEAVVDFINTFNYPRSKTSVIRRGIPVKEIQDQQLINRYKQELGISAKDKVAIHIGNFSPEKNHTFLLDVFSSIKQKEQNVKLFCVGSGVLYEEIEEQIKQRDLEDTVYLLGFRKDIPELLAAADCFVLSSKVEGVPGVILEAATQRKPSVATNVGGVSEVLSDGKTGYLINNFDLEDFEAKLLKLLMNKEQREEFGENAYRLVFEEFNPKKNALRFQQLYLKLENDQ</sequence>
<keyword evidence="3" id="KW-0328">Glycosyltransferase</keyword>
<protein>
    <submittedName>
        <fullName evidence="3">Glycosyltransferase</fullName>
        <ecNumber evidence="3">2.4.-.-</ecNumber>
    </submittedName>
</protein>
<comment type="caution">
    <text evidence="3">The sequence shown here is derived from an EMBL/GenBank/DDBJ whole genome shotgun (WGS) entry which is preliminary data.</text>
</comment>
<feature type="domain" description="Glycosyltransferase subfamily 4-like N-terminal" evidence="2">
    <location>
        <begin position="13"/>
        <end position="169"/>
    </location>
</feature>
<dbReference type="Proteomes" id="UP001262582">
    <property type="component" value="Unassembled WGS sequence"/>
</dbReference>
<keyword evidence="4" id="KW-1185">Reference proteome</keyword>
<feature type="domain" description="Glycosyl transferase family 1" evidence="1">
    <location>
        <begin position="180"/>
        <end position="344"/>
    </location>
</feature>
<evidence type="ECO:0000259" key="2">
    <source>
        <dbReference type="Pfam" id="PF13439"/>
    </source>
</evidence>
<gene>
    <name evidence="3" type="ORF">RM539_12840</name>
</gene>
<accession>A0ABU3D7Q3</accession>
<dbReference type="CDD" id="cd03811">
    <property type="entry name" value="GT4_GT28_WabH-like"/>
    <property type="match status" value="1"/>
</dbReference>
<dbReference type="Pfam" id="PF13439">
    <property type="entry name" value="Glyco_transf_4"/>
    <property type="match status" value="1"/>
</dbReference>
<dbReference type="SUPFAM" id="SSF53756">
    <property type="entry name" value="UDP-Glycosyltransferase/glycogen phosphorylase"/>
    <property type="match status" value="1"/>
</dbReference>
<dbReference type="PANTHER" id="PTHR12526">
    <property type="entry name" value="GLYCOSYLTRANSFERASE"/>
    <property type="match status" value="1"/>
</dbReference>